<dbReference type="AlphaFoldDB" id="A0A127JR84"/>
<dbReference type="PATRIC" id="fig|94132.3.peg.1167"/>
<sequence length="259" mass="27827">MSMEATSPVKAWLEREDSLLRVRLARPKANLVDAAMIAALRDTLAQYRRHSMLRGVVLDAEGPHFSFGASVEEHLPERCAAMLTSLHALIMDLLMFPVPVIAAVQGQCLGGGLEVALACGRIVAAPGAQFGQPEIKLGVFAPAASALLPYRLNQPTAEDLLLSGRSVGAEEALAIGLVQAVADDPVAAALAWFDQHLFAKSAAALSCALVGARGVMQRQVPERLAELERLYLDWLMRTHDAHEGLAAFLAKRTPAWTHQ</sequence>
<dbReference type="GO" id="GO:0016829">
    <property type="term" value="F:lyase activity"/>
    <property type="evidence" value="ECO:0007669"/>
    <property type="project" value="InterPro"/>
</dbReference>
<dbReference type="RefSeq" id="WP_061497077.1">
    <property type="nucleotide sequence ID" value="NZ_CP010951.1"/>
</dbReference>
<evidence type="ECO:0000313" key="1">
    <source>
        <dbReference type="EMBL" id="AMO22490.1"/>
    </source>
</evidence>
<keyword evidence="2" id="KW-1185">Reference proteome</keyword>
<organism evidence="1 2">
    <name type="scientific">Ramlibacter tataouinensis</name>
    <dbReference type="NCBI Taxonomy" id="94132"/>
    <lineage>
        <taxon>Bacteria</taxon>
        <taxon>Pseudomonadati</taxon>
        <taxon>Pseudomonadota</taxon>
        <taxon>Betaproteobacteria</taxon>
        <taxon>Burkholderiales</taxon>
        <taxon>Comamonadaceae</taxon>
        <taxon>Ramlibacter</taxon>
    </lineage>
</organism>
<dbReference type="EMBL" id="CP010951">
    <property type="protein sequence ID" value="AMO22490.1"/>
    <property type="molecule type" value="Genomic_DNA"/>
</dbReference>
<dbReference type="GO" id="GO:0006635">
    <property type="term" value="P:fatty acid beta-oxidation"/>
    <property type="evidence" value="ECO:0007669"/>
    <property type="project" value="TreeGrafter"/>
</dbReference>
<dbReference type="CDD" id="cd06558">
    <property type="entry name" value="crotonase-like"/>
    <property type="match status" value="1"/>
</dbReference>
<dbReference type="Pfam" id="PF00378">
    <property type="entry name" value="ECH_1"/>
    <property type="match status" value="1"/>
</dbReference>
<evidence type="ECO:0000313" key="2">
    <source>
        <dbReference type="Proteomes" id="UP000070433"/>
    </source>
</evidence>
<dbReference type="SUPFAM" id="SSF52096">
    <property type="entry name" value="ClpP/crotonase"/>
    <property type="match status" value="1"/>
</dbReference>
<accession>A0A127JR84</accession>
<name>A0A127JR84_9BURK</name>
<reference evidence="1 2" key="1">
    <citation type="journal article" date="2014" name="Int. J. Syst. Evol. Microbiol.">
        <title>Ramlibacter solisilvae sp. nov., isolated from forest soil, and emended description of the genus Ramlibacter.</title>
        <authorList>
            <person name="Lee H.J."/>
            <person name="Lee S.H."/>
            <person name="Lee S.S."/>
            <person name="Lee J.S."/>
            <person name="Kim Y."/>
            <person name="Kim S.C."/>
            <person name="Jeon C.O."/>
        </authorList>
    </citation>
    <scope>NUCLEOTIDE SEQUENCE [LARGE SCALE GENOMIC DNA]</scope>
    <source>
        <strain evidence="1 2">5-10</strain>
    </source>
</reference>
<dbReference type="InterPro" id="IPR017602">
    <property type="entry name" value="Dienoyl_CoA_hydratase"/>
</dbReference>
<dbReference type="InterPro" id="IPR001753">
    <property type="entry name" value="Enoyl-CoA_hydra/iso"/>
</dbReference>
<proteinExistence type="predicted"/>
<dbReference type="NCBIfam" id="TIGR03189">
    <property type="entry name" value="dienoyl_CoA_hyt"/>
    <property type="match status" value="1"/>
</dbReference>
<dbReference type="Gene3D" id="3.90.226.10">
    <property type="entry name" value="2-enoyl-CoA Hydratase, Chain A, domain 1"/>
    <property type="match status" value="1"/>
</dbReference>
<dbReference type="InterPro" id="IPR029045">
    <property type="entry name" value="ClpP/crotonase-like_dom_sf"/>
</dbReference>
<dbReference type="PANTHER" id="PTHR11941:SF54">
    <property type="entry name" value="ENOYL-COA HYDRATASE, MITOCHONDRIAL"/>
    <property type="match status" value="1"/>
</dbReference>
<dbReference type="Proteomes" id="UP000070433">
    <property type="component" value="Chromosome"/>
</dbReference>
<gene>
    <name evidence="1" type="ORF">UC35_05790</name>
</gene>
<protein>
    <submittedName>
        <fullName evidence="1">Cyclohexa-1,5-dienecarbonyl-CoA hydratase</fullName>
    </submittedName>
</protein>
<dbReference type="OrthoDB" id="9774843at2"/>
<dbReference type="PANTHER" id="PTHR11941">
    <property type="entry name" value="ENOYL-COA HYDRATASE-RELATED"/>
    <property type="match status" value="1"/>
</dbReference>